<dbReference type="EMBL" id="BGZK01001357">
    <property type="protein sequence ID" value="GBP78107.1"/>
    <property type="molecule type" value="Genomic_DNA"/>
</dbReference>
<name>A0A4C1YUN6_EUMVA</name>
<sequence length="208" mass="23420">MGPRRGGGSTARVCSNHDRDRVCAGAVKVEPALCVRTPLQCIRPDLTPNRRLYDLRLILIRLLLYYRSRKQMGVRNKVFAKQYGKHSQFGSSWTYNRRVMTFRNRASRGEGLTRAPSAAAEQWPPATSRKGHARAGRAHMRSNNGSENFTGAGRAICELPKIFVRICPHIVRGCGWESLMKSVTLGNVTMSHRTREARRMPCVSPTQL</sequence>
<protein>
    <submittedName>
        <fullName evidence="2">Uncharacterized protein</fullName>
    </submittedName>
</protein>
<reference evidence="2 3" key="1">
    <citation type="journal article" date="2019" name="Commun. Biol.">
        <title>The bagworm genome reveals a unique fibroin gene that provides high tensile strength.</title>
        <authorList>
            <person name="Kono N."/>
            <person name="Nakamura H."/>
            <person name="Ohtoshi R."/>
            <person name="Tomita M."/>
            <person name="Numata K."/>
            <person name="Arakawa K."/>
        </authorList>
    </citation>
    <scope>NUCLEOTIDE SEQUENCE [LARGE SCALE GENOMIC DNA]</scope>
</reference>
<dbReference type="Proteomes" id="UP000299102">
    <property type="component" value="Unassembled WGS sequence"/>
</dbReference>
<evidence type="ECO:0000313" key="3">
    <source>
        <dbReference type="Proteomes" id="UP000299102"/>
    </source>
</evidence>
<feature type="compositionally biased region" description="Basic residues" evidence="1">
    <location>
        <begin position="129"/>
        <end position="140"/>
    </location>
</feature>
<accession>A0A4C1YUN6</accession>
<feature type="region of interest" description="Disordered" evidence="1">
    <location>
        <begin position="108"/>
        <end position="146"/>
    </location>
</feature>
<gene>
    <name evidence="2" type="ORF">EVAR_53552_1</name>
</gene>
<evidence type="ECO:0000313" key="2">
    <source>
        <dbReference type="EMBL" id="GBP78107.1"/>
    </source>
</evidence>
<comment type="caution">
    <text evidence="2">The sequence shown here is derived from an EMBL/GenBank/DDBJ whole genome shotgun (WGS) entry which is preliminary data.</text>
</comment>
<proteinExistence type="predicted"/>
<dbReference type="AlphaFoldDB" id="A0A4C1YUN6"/>
<keyword evidence="3" id="KW-1185">Reference proteome</keyword>
<evidence type="ECO:0000256" key="1">
    <source>
        <dbReference type="SAM" id="MobiDB-lite"/>
    </source>
</evidence>
<organism evidence="2 3">
    <name type="scientific">Eumeta variegata</name>
    <name type="common">Bagworm moth</name>
    <name type="synonym">Eumeta japonica</name>
    <dbReference type="NCBI Taxonomy" id="151549"/>
    <lineage>
        <taxon>Eukaryota</taxon>
        <taxon>Metazoa</taxon>
        <taxon>Ecdysozoa</taxon>
        <taxon>Arthropoda</taxon>
        <taxon>Hexapoda</taxon>
        <taxon>Insecta</taxon>
        <taxon>Pterygota</taxon>
        <taxon>Neoptera</taxon>
        <taxon>Endopterygota</taxon>
        <taxon>Lepidoptera</taxon>
        <taxon>Glossata</taxon>
        <taxon>Ditrysia</taxon>
        <taxon>Tineoidea</taxon>
        <taxon>Psychidae</taxon>
        <taxon>Oiketicinae</taxon>
        <taxon>Eumeta</taxon>
    </lineage>
</organism>